<dbReference type="Gene3D" id="3.30.470.20">
    <property type="entry name" value="ATP-grasp fold, B domain"/>
    <property type="match status" value="1"/>
</dbReference>
<sequence>MSSVKGKKLLILGGASQHCKVVEAAKRLGVETYVADYLPSAPAKDMADHSYQINVTETERLAELCRAERIDGVISGWLDFCQVPYQRLCEAAGLPCYGTREQFDILTDKLKFKNLCLDYGVGTIPFASGTTEDILEFASRVGYPLQIKPVDSRGSRGQSICNQASELVAAIDWAMDNSRSKMIIAEKRIIGFEDISVTYYFQDGRPIIERLSSRILGNEEDGLDGLAVGSISPAQCADFYVNSVHPRVLKMLEAIGVTEGPVFFQGFKVDDDILFYDPGRRFPGGDYERSFYSIWGIDLAEEMVKYALTGSSEGTLSTVPNDAFKLKSNMQIIYDVTLAPGTIHAVNGIESIRNLSNVDSINLRYKSGDIVADDCDVCRRFAEINYTSSTLDEAAAISRLIRERISVIDGSGGSMVISPFSEEINDYRERLR</sequence>
<dbReference type="InterPro" id="IPR016185">
    <property type="entry name" value="PreATP-grasp_dom_sf"/>
</dbReference>
<evidence type="ECO:0000256" key="1">
    <source>
        <dbReference type="ARBA" id="ARBA00022598"/>
    </source>
</evidence>
<keyword evidence="3 4" id="KW-0067">ATP-binding</keyword>
<comment type="caution">
    <text evidence="6">The sequence shown here is derived from an EMBL/GenBank/DDBJ whole genome shotgun (WGS) entry which is preliminary data.</text>
</comment>
<name>A0A7K0G7N4_9ACTN</name>
<dbReference type="Pfam" id="PF21360">
    <property type="entry name" value="PylC-like_N"/>
    <property type="match status" value="1"/>
</dbReference>
<dbReference type="Gene3D" id="3.40.50.20">
    <property type="match status" value="1"/>
</dbReference>
<dbReference type="Gene3D" id="3.30.1490.20">
    <property type="entry name" value="ATP-grasp fold, A domain"/>
    <property type="match status" value="1"/>
</dbReference>
<accession>A0A7K0G7N4</accession>
<dbReference type="GO" id="GO:0005829">
    <property type="term" value="C:cytosol"/>
    <property type="evidence" value="ECO:0007669"/>
    <property type="project" value="TreeGrafter"/>
</dbReference>
<evidence type="ECO:0000256" key="4">
    <source>
        <dbReference type="PROSITE-ProRule" id="PRU00409"/>
    </source>
</evidence>
<dbReference type="RefSeq" id="WP_144687842.1">
    <property type="nucleotide sequence ID" value="NZ_VLLQ01000002.1"/>
</dbReference>
<keyword evidence="7" id="KW-1185">Reference proteome</keyword>
<evidence type="ECO:0000313" key="7">
    <source>
        <dbReference type="Proteomes" id="UP000470010"/>
    </source>
</evidence>
<dbReference type="Proteomes" id="UP000470010">
    <property type="component" value="Unassembled WGS sequence"/>
</dbReference>
<dbReference type="InterPro" id="IPR013815">
    <property type="entry name" value="ATP_grasp_subdomain_1"/>
</dbReference>
<keyword evidence="1" id="KW-0436">Ligase</keyword>
<dbReference type="PANTHER" id="PTHR43055">
    <property type="entry name" value="FORMATE-DEPENDENT PHOSPHORIBOSYLGLYCINAMIDE FORMYLTRANSFERASE"/>
    <property type="match status" value="1"/>
</dbReference>
<dbReference type="PANTHER" id="PTHR43055:SF1">
    <property type="entry name" value="FORMATE-DEPENDENT PHOSPHORIBOSYLGLYCINAMIDE FORMYLTRANSFERASE"/>
    <property type="match status" value="1"/>
</dbReference>
<protein>
    <recommendedName>
        <fullName evidence="5">ATP-grasp domain-containing protein</fullName>
    </recommendedName>
</protein>
<dbReference type="SUPFAM" id="SSF52440">
    <property type="entry name" value="PreATP-grasp domain"/>
    <property type="match status" value="1"/>
</dbReference>
<dbReference type="PROSITE" id="PS50975">
    <property type="entry name" value="ATP_GRASP"/>
    <property type="match status" value="1"/>
</dbReference>
<dbReference type="AlphaFoldDB" id="A0A7K0G7N4"/>
<evidence type="ECO:0000259" key="5">
    <source>
        <dbReference type="PROSITE" id="PS50975"/>
    </source>
</evidence>
<dbReference type="Pfam" id="PF02786">
    <property type="entry name" value="CPSase_L_D2"/>
    <property type="match status" value="1"/>
</dbReference>
<organism evidence="6 7">
    <name type="scientific">Enorma shizhengliae</name>
    <dbReference type="NCBI Taxonomy" id="2606615"/>
    <lineage>
        <taxon>Bacteria</taxon>
        <taxon>Bacillati</taxon>
        <taxon>Actinomycetota</taxon>
        <taxon>Coriobacteriia</taxon>
        <taxon>Coriobacteriales</taxon>
        <taxon>Coriobacteriaceae</taxon>
        <taxon>Enorma</taxon>
    </lineage>
</organism>
<dbReference type="GO" id="GO:0046872">
    <property type="term" value="F:metal ion binding"/>
    <property type="evidence" value="ECO:0007669"/>
    <property type="project" value="InterPro"/>
</dbReference>
<dbReference type="InterPro" id="IPR048764">
    <property type="entry name" value="PylC_N"/>
</dbReference>
<keyword evidence="2 4" id="KW-0547">Nucleotide-binding</keyword>
<dbReference type="InterPro" id="IPR011761">
    <property type="entry name" value="ATP-grasp"/>
</dbReference>
<dbReference type="EMBL" id="VTFZ01000002">
    <property type="protein sequence ID" value="MRX79691.1"/>
    <property type="molecule type" value="Genomic_DNA"/>
</dbReference>
<dbReference type="SUPFAM" id="SSF56059">
    <property type="entry name" value="Glutathione synthetase ATP-binding domain-like"/>
    <property type="match status" value="1"/>
</dbReference>
<dbReference type="GO" id="GO:0005524">
    <property type="term" value="F:ATP binding"/>
    <property type="evidence" value="ECO:0007669"/>
    <property type="project" value="UniProtKB-UniRule"/>
</dbReference>
<reference evidence="7" key="1">
    <citation type="submission" date="2019-08" db="EMBL/GenBank/DDBJ databases">
        <title>Arthrobacter sp. nov., isolated from plateau pika and Tibetan wild ass.</title>
        <authorList>
            <person name="Ge Y."/>
        </authorList>
    </citation>
    <scope>NUCLEOTIDE SEQUENCE [LARGE SCALE GENOMIC DNA]</scope>
    <source>
        <strain evidence="7">HF-1365</strain>
    </source>
</reference>
<proteinExistence type="predicted"/>
<evidence type="ECO:0000256" key="3">
    <source>
        <dbReference type="ARBA" id="ARBA00022840"/>
    </source>
</evidence>
<feature type="domain" description="ATP-grasp" evidence="5">
    <location>
        <begin position="113"/>
        <end position="308"/>
    </location>
</feature>
<dbReference type="InterPro" id="IPR005479">
    <property type="entry name" value="CPAse_ATP-bd"/>
</dbReference>
<gene>
    <name evidence="6" type="ORF">GJE22_03590</name>
</gene>
<evidence type="ECO:0000313" key="6">
    <source>
        <dbReference type="EMBL" id="MRX79691.1"/>
    </source>
</evidence>
<evidence type="ECO:0000256" key="2">
    <source>
        <dbReference type="ARBA" id="ARBA00022741"/>
    </source>
</evidence>
<dbReference type="GO" id="GO:0016874">
    <property type="term" value="F:ligase activity"/>
    <property type="evidence" value="ECO:0007669"/>
    <property type="project" value="UniProtKB-KW"/>
</dbReference>